<evidence type="ECO:0000313" key="1">
    <source>
        <dbReference type="EMBL" id="QJT07178.1"/>
    </source>
</evidence>
<dbReference type="EMBL" id="CP049838">
    <property type="protein sequence ID" value="QJT07178.1"/>
    <property type="molecule type" value="Genomic_DNA"/>
</dbReference>
<keyword evidence="2" id="KW-1185">Reference proteome</keyword>
<protein>
    <submittedName>
        <fullName evidence="1">Uncharacterized protein</fullName>
    </submittedName>
</protein>
<accession>A0A6M4X363</accession>
<organism evidence="1 2">
    <name type="scientific">Streptomyces asoensis</name>
    <dbReference type="NCBI Taxonomy" id="249586"/>
    <lineage>
        <taxon>Bacteria</taxon>
        <taxon>Bacillati</taxon>
        <taxon>Actinomycetota</taxon>
        <taxon>Actinomycetes</taxon>
        <taxon>Kitasatosporales</taxon>
        <taxon>Streptomycetaceae</taxon>
        <taxon>Streptomyces</taxon>
    </lineage>
</organism>
<dbReference type="AlphaFoldDB" id="A0A6M4X363"/>
<evidence type="ECO:0000313" key="2">
    <source>
        <dbReference type="Proteomes" id="UP000502665"/>
    </source>
</evidence>
<sequence>MTLLVSAVYIFKLSPFEEKGEIKADDICASLGSSSSVADSLRNVLPEESSYSFDNDVKLRVDVTDTDYESSCFVSGGGEQLLVAKTSLMEDESETSWTQWVKGTAANDASVASLKPFATGKTAVASDRFAAVFVPCTSEGKIPGGQYNLSVSVELKQTGDSSASATRNALIDLVRSAGSFAHDKALCDMAFKSA</sequence>
<name>A0A6M4X363_9ACTN</name>
<proteinExistence type="predicted"/>
<gene>
    <name evidence="1" type="ORF">G9272_32935</name>
</gene>
<reference evidence="1" key="1">
    <citation type="submission" date="2020-03" db="EMBL/GenBank/DDBJ databases">
        <title>Molecular networking-based the target discovery of potent antiproliferative macrolactams: 5/6/7/16 polycyclic ansamycins and glycosylated trienomycin from Streptomyces cacaoi subsp. asoensis.</title>
        <authorList>
            <person name="Liu L.-L."/>
        </authorList>
    </citation>
    <scope>NUCLEOTIDE SEQUENCE [LARGE SCALE GENOMIC DNA]</scope>
    <source>
        <strain evidence="1">H2S5</strain>
    </source>
</reference>
<dbReference type="Proteomes" id="UP000502665">
    <property type="component" value="Chromosome"/>
</dbReference>